<keyword evidence="4" id="KW-1052">Target cell membrane</keyword>
<evidence type="ECO:0000256" key="3">
    <source>
        <dbReference type="ARBA" id="ARBA00022483"/>
    </source>
</evidence>
<dbReference type="Pfam" id="PF02877">
    <property type="entry name" value="PARP_reg"/>
    <property type="match status" value="1"/>
</dbReference>
<dbReference type="InterPro" id="IPR036616">
    <property type="entry name" value="Poly(ADP-ribose)pol_reg_dom_sf"/>
</dbReference>
<evidence type="ECO:0000256" key="11">
    <source>
        <dbReference type="ARBA" id="ARBA00023298"/>
    </source>
</evidence>
<dbReference type="Proteomes" id="UP000728032">
    <property type="component" value="Unassembled WGS sequence"/>
</dbReference>
<organism evidence="18">
    <name type="scientific">Oppiella nova</name>
    <dbReference type="NCBI Taxonomy" id="334625"/>
    <lineage>
        <taxon>Eukaryota</taxon>
        <taxon>Metazoa</taxon>
        <taxon>Ecdysozoa</taxon>
        <taxon>Arthropoda</taxon>
        <taxon>Chelicerata</taxon>
        <taxon>Arachnida</taxon>
        <taxon>Acari</taxon>
        <taxon>Acariformes</taxon>
        <taxon>Sarcoptiformes</taxon>
        <taxon>Oribatida</taxon>
        <taxon>Brachypylina</taxon>
        <taxon>Oppioidea</taxon>
        <taxon>Oppiidae</taxon>
        <taxon>Oppiella</taxon>
    </lineage>
</organism>
<keyword evidence="9" id="KW-0528">Neurotoxin</keyword>
<feature type="domain" description="PARP catalytic" evidence="15">
    <location>
        <begin position="1215"/>
        <end position="1424"/>
    </location>
</feature>
<dbReference type="SMART" id="SM00248">
    <property type="entry name" value="ANK"/>
    <property type="match status" value="9"/>
</dbReference>
<accession>A0A7R9QC93</accession>
<evidence type="ECO:0000259" key="17">
    <source>
        <dbReference type="PROSITE" id="PS51977"/>
    </source>
</evidence>
<dbReference type="SUPFAM" id="SSF142921">
    <property type="entry name" value="WGR domain-like"/>
    <property type="match status" value="1"/>
</dbReference>
<dbReference type="EMBL" id="CAJPVJ010000318">
    <property type="protein sequence ID" value="CAG2162049.1"/>
    <property type="molecule type" value="Genomic_DNA"/>
</dbReference>
<feature type="region of interest" description="Disordered" evidence="14">
    <location>
        <begin position="780"/>
        <end position="800"/>
    </location>
</feature>
<dbReference type="SUPFAM" id="SSF56399">
    <property type="entry name" value="ADP-ribosylation"/>
    <property type="match status" value="1"/>
</dbReference>
<dbReference type="GO" id="GO:0003950">
    <property type="term" value="F:NAD+ poly-ADP-ribosyltransferase activity"/>
    <property type="evidence" value="ECO:0007669"/>
    <property type="project" value="UniProtKB-UniRule"/>
</dbReference>
<evidence type="ECO:0000313" key="18">
    <source>
        <dbReference type="EMBL" id="CAD7638882.1"/>
    </source>
</evidence>
<feature type="repeat" description="ANK" evidence="12">
    <location>
        <begin position="241"/>
        <end position="279"/>
    </location>
</feature>
<dbReference type="GO" id="GO:0044231">
    <property type="term" value="C:host cell presynaptic membrane"/>
    <property type="evidence" value="ECO:0007669"/>
    <property type="project" value="UniProtKB-KW"/>
</dbReference>
<dbReference type="InterPro" id="IPR050800">
    <property type="entry name" value="ARTD/PARP"/>
</dbReference>
<reference evidence="18" key="1">
    <citation type="submission" date="2020-11" db="EMBL/GenBank/DDBJ databases">
        <authorList>
            <person name="Tran Van P."/>
        </authorList>
    </citation>
    <scope>NUCLEOTIDE SEQUENCE</scope>
</reference>
<feature type="domain" description="PARP alpha-helical" evidence="16">
    <location>
        <begin position="1076"/>
        <end position="1205"/>
    </location>
</feature>
<dbReference type="SMART" id="SM00773">
    <property type="entry name" value="WGR"/>
    <property type="match status" value="1"/>
</dbReference>
<dbReference type="GO" id="GO:0006302">
    <property type="term" value="P:double-strand break repair"/>
    <property type="evidence" value="ECO:0007669"/>
    <property type="project" value="TreeGrafter"/>
</dbReference>
<dbReference type="Pfam" id="PF12796">
    <property type="entry name" value="Ank_2"/>
    <property type="match status" value="3"/>
</dbReference>
<keyword evidence="10" id="KW-0539">Nucleus</keyword>
<dbReference type="GO" id="GO:0070212">
    <property type="term" value="P:protein poly-ADP-ribosylation"/>
    <property type="evidence" value="ECO:0007669"/>
    <property type="project" value="TreeGrafter"/>
</dbReference>
<dbReference type="OrthoDB" id="2017365at2759"/>
<keyword evidence="11" id="KW-0472">Membrane</keyword>
<dbReference type="SUPFAM" id="SSF47587">
    <property type="entry name" value="Domain of poly(ADP-ribose) polymerase"/>
    <property type="match status" value="1"/>
</dbReference>
<keyword evidence="3" id="KW-0268">Exocytosis</keyword>
<dbReference type="Gene3D" id="1.25.40.20">
    <property type="entry name" value="Ankyrin repeat-containing domain"/>
    <property type="match status" value="4"/>
</dbReference>
<evidence type="ECO:0000256" key="7">
    <source>
        <dbReference type="ARBA" id="ARBA00022695"/>
    </source>
</evidence>
<dbReference type="GO" id="GO:0005730">
    <property type="term" value="C:nucleolus"/>
    <property type="evidence" value="ECO:0007669"/>
    <property type="project" value="TreeGrafter"/>
</dbReference>
<dbReference type="InterPro" id="IPR008893">
    <property type="entry name" value="WGR_domain"/>
</dbReference>
<dbReference type="GO" id="GO:1990404">
    <property type="term" value="F:NAD+-protein mono-ADP-ribosyltransferase activity"/>
    <property type="evidence" value="ECO:0007669"/>
    <property type="project" value="TreeGrafter"/>
</dbReference>
<dbReference type="SUPFAM" id="SSF48403">
    <property type="entry name" value="Ankyrin repeat"/>
    <property type="match status" value="2"/>
</dbReference>
<dbReference type="GO" id="GO:0044218">
    <property type="term" value="C:other organism cell membrane"/>
    <property type="evidence" value="ECO:0007669"/>
    <property type="project" value="UniProtKB-KW"/>
</dbReference>
<dbReference type="InterPro" id="IPR004102">
    <property type="entry name" value="Poly(ADP-ribose)pol_reg_dom"/>
</dbReference>
<dbReference type="Pfam" id="PF00023">
    <property type="entry name" value="Ank"/>
    <property type="match status" value="1"/>
</dbReference>
<keyword evidence="11" id="KW-1053">Target membrane</keyword>
<evidence type="ECO:0000256" key="12">
    <source>
        <dbReference type="PROSITE-ProRule" id="PRU00023"/>
    </source>
</evidence>
<evidence type="ECO:0000259" key="15">
    <source>
        <dbReference type="PROSITE" id="PS51059"/>
    </source>
</evidence>
<dbReference type="Gene3D" id="1.20.142.10">
    <property type="entry name" value="Poly(ADP-ribose) polymerase, regulatory domain"/>
    <property type="match status" value="1"/>
</dbReference>
<evidence type="ECO:0000256" key="13">
    <source>
        <dbReference type="RuleBase" id="RU362114"/>
    </source>
</evidence>
<comment type="subcellular location">
    <subcellularLocation>
        <location evidence="1">Nucleus</location>
    </subcellularLocation>
    <subcellularLocation>
        <location evidence="2">Target cell membrane</location>
    </subcellularLocation>
</comment>
<evidence type="ECO:0000259" key="16">
    <source>
        <dbReference type="PROSITE" id="PS51060"/>
    </source>
</evidence>
<dbReference type="GO" id="GO:0016779">
    <property type="term" value="F:nucleotidyltransferase activity"/>
    <property type="evidence" value="ECO:0007669"/>
    <property type="project" value="UniProtKB-KW"/>
</dbReference>
<evidence type="ECO:0000256" key="2">
    <source>
        <dbReference type="ARBA" id="ARBA00004175"/>
    </source>
</evidence>
<dbReference type="PROSITE" id="PS51059">
    <property type="entry name" value="PARP_CATALYTIC"/>
    <property type="match status" value="1"/>
</dbReference>
<dbReference type="InterPro" id="IPR036930">
    <property type="entry name" value="WGR_dom_sf"/>
</dbReference>
<keyword evidence="6 13" id="KW-0808">Transferase</keyword>
<evidence type="ECO:0000313" key="19">
    <source>
        <dbReference type="Proteomes" id="UP000728032"/>
    </source>
</evidence>
<evidence type="ECO:0000256" key="4">
    <source>
        <dbReference type="ARBA" id="ARBA00022537"/>
    </source>
</evidence>
<evidence type="ECO:0000256" key="10">
    <source>
        <dbReference type="ARBA" id="ARBA00023242"/>
    </source>
</evidence>
<dbReference type="PROSITE" id="PS51977">
    <property type="entry name" value="WGR"/>
    <property type="match status" value="1"/>
</dbReference>
<dbReference type="PROSITE" id="PS50088">
    <property type="entry name" value="ANK_REPEAT"/>
    <property type="match status" value="3"/>
</dbReference>
<dbReference type="GO" id="GO:0006887">
    <property type="term" value="P:exocytosis"/>
    <property type="evidence" value="ECO:0007669"/>
    <property type="project" value="UniProtKB-KW"/>
</dbReference>
<keyword evidence="5 13" id="KW-0328">Glycosyltransferase</keyword>
<evidence type="ECO:0000256" key="14">
    <source>
        <dbReference type="SAM" id="MobiDB-lite"/>
    </source>
</evidence>
<evidence type="ECO:0000256" key="5">
    <source>
        <dbReference type="ARBA" id="ARBA00022676"/>
    </source>
</evidence>
<evidence type="ECO:0000256" key="9">
    <source>
        <dbReference type="ARBA" id="ARBA00023028"/>
    </source>
</evidence>
<dbReference type="PANTHER" id="PTHR10459:SF108">
    <property type="entry name" value="POLY [ADP-RIBOSE] POLYMERASE"/>
    <property type="match status" value="1"/>
</dbReference>
<feature type="repeat" description="ANK" evidence="12">
    <location>
        <begin position="204"/>
        <end position="240"/>
    </location>
</feature>
<gene>
    <name evidence="18" type="ORF">ONB1V03_LOCUS1649</name>
</gene>
<keyword evidence="9" id="KW-0638">Presynaptic neurotoxin</keyword>
<dbReference type="InterPro" id="IPR036770">
    <property type="entry name" value="Ankyrin_rpt-contain_sf"/>
</dbReference>
<feature type="domain" description="WGR" evidence="17">
    <location>
        <begin position="937"/>
        <end position="1045"/>
    </location>
</feature>
<keyword evidence="8 13" id="KW-0520">NAD</keyword>
<evidence type="ECO:0000256" key="6">
    <source>
        <dbReference type="ARBA" id="ARBA00022679"/>
    </source>
</evidence>
<dbReference type="Pfam" id="PF00644">
    <property type="entry name" value="PARP"/>
    <property type="match status" value="1"/>
</dbReference>
<keyword evidence="12" id="KW-0040">ANK repeat</keyword>
<protein>
    <recommendedName>
        <fullName evidence="13">Poly [ADP-ribose] polymerase</fullName>
        <shortName evidence="13">PARP</shortName>
        <ecNumber evidence="13">2.4.2.-</ecNumber>
    </recommendedName>
</protein>
<evidence type="ECO:0000256" key="8">
    <source>
        <dbReference type="ARBA" id="ARBA00023027"/>
    </source>
</evidence>
<dbReference type="EMBL" id="OC915143">
    <property type="protein sequence ID" value="CAD7638882.1"/>
    <property type="molecule type" value="Genomic_DNA"/>
</dbReference>
<dbReference type="CDD" id="cd07997">
    <property type="entry name" value="WGR_PARP"/>
    <property type="match status" value="1"/>
</dbReference>
<sequence>MESLHTVVANARHKSVAGYLQEMLDTGAADESLQHQSALKEMAAASNKSGLRPLHAFLTLYSGQYSAEQTERLFEMLTILVEKLESDINAPVVSVDSATDLEFVVHMTARCRTPEFVRLVLSHFPLLDQLDGQQRTALAVAVAEGNTEAARQLVKAGADCKYRFEKEANLSLLAWEALNNKRSFDLIPLLVEKGADIKETVDESRNTALHLVASRASQKGALEALNALINAGADVNAVNKNGRTPLHLAINSRNGGPEEIYDLEERLLKGGARLDAKDIRKRIPLHYAFVKIGAHRDHSHMDPIELVALLDPSDRDGASGGGDHIGSGTDVADRFGSTPLHYAAQRGATISCMHILRRMNINPTDDNNNTPLGLAVLYGHEGCALMLQQKGAAFIRPVGNLNTRPELRLTDEKASLWRWNRVKDLEKYNRELDTKKAHCSIIEEVVRKNWNGLLYLMINELSTMGKGVGIVIESALRTERLNLAIKLLKRVKNSRTLHSSDKTLLHVLAKESAVTIDDNHSHELQKQVVRLLVGLDVQSRQLDQQFKSNAIIYSAMNWNYILCDELTQVLGGIDKVVALEPDSLLRTPISAVFWDIHKRRTTGSDQSLPEPMHHWLTQLLEKSPQQLNAVSYYPISESPYAGVRFTVTNPTPVAAAAAGAVKYTPLIYAVICGNYPLVKYLLNLKINDAFAVDVNRADTTLPMRTRSPVVAAAGAVKYTPLIYAVICGNYPLVKYLLNLKINDAFAVDVNRADSLGRTPIMHSVRLNDLKMVKLVLNRSYTPDEDSESSSHTSESGATGVDLTAKDSTGCTVLHHLAAPLAGYTYLNSDVILRIIWPAVRDVSNPETQLMDVANNEGQTAYKIAVDRNARHLIHTFRELSKSESTQPPAPVLAAFPKIETNFLSEEFDYKSDAKKMCEQLDAEVMETDAKEAEFIPDPHVGVDGAELAMDTSLELPYDVLLTKVDLECKPIGLYHFYKIQIIEQKSANSVLLFTRWGNVGELDQYHKTSYATVEAAVVEFKKVFKAKTGNQWEAVKEFAAQPKKYRIVDHKKRRHQKQRHYKMDAVNKAVTTGAVEPKLPEPLHSIMKTLIGIHSSDESYRSLSDESFTPFGLLSDETLLTAESLLTQIETLIDERNGIKGNQSQDYFRLTNDIIDRSEQFYHLLPLFGGQYERLSPLFTREALRDKQELIHNLVHFEYAFELLLAAQYRLRDVNPSDYIYKSLGCHLQLLVSLLLLTFSQISQLALPLLFRKLPWGVDNRWLLWHGTRAANVLSILAKGLQKSPLSAQMSGHLFGKGIYFADMFAKSQSYCSTGAFGADSNGQKFAFLCEVSLGAVQDVRTRDLSDKPFVLSADRHSVKTSHTQHIPDPQSCVYWKGRTVPMGAPVRQQQSDANDVYNELNYNEYIVFNSQQTCLRYLIQFDD</sequence>
<dbReference type="Gene3D" id="3.90.228.10">
    <property type="match status" value="1"/>
</dbReference>
<dbReference type="PANTHER" id="PTHR10459">
    <property type="entry name" value="DNA LIGASE"/>
    <property type="match status" value="1"/>
</dbReference>
<keyword evidence="19" id="KW-1185">Reference proteome</keyword>
<dbReference type="EC" id="2.4.2.-" evidence="13"/>
<keyword evidence="7" id="KW-0548">Nucleotidyltransferase</keyword>
<proteinExistence type="predicted"/>
<evidence type="ECO:0000256" key="1">
    <source>
        <dbReference type="ARBA" id="ARBA00004123"/>
    </source>
</evidence>
<dbReference type="Pfam" id="PF05406">
    <property type="entry name" value="WGR"/>
    <property type="match status" value="1"/>
</dbReference>
<dbReference type="InterPro" id="IPR002110">
    <property type="entry name" value="Ankyrin_rpt"/>
</dbReference>
<name>A0A7R9QC93_9ACAR</name>
<dbReference type="PROSITE" id="PS51060">
    <property type="entry name" value="PARP_ALPHA_HD"/>
    <property type="match status" value="1"/>
</dbReference>
<dbReference type="InterPro" id="IPR012317">
    <property type="entry name" value="Poly(ADP-ribose)pol_cat_dom"/>
</dbReference>
<keyword evidence="9" id="KW-0800">Toxin</keyword>
<feature type="repeat" description="ANK" evidence="12">
    <location>
        <begin position="133"/>
        <end position="159"/>
    </location>
</feature>
<dbReference type="PROSITE" id="PS50297">
    <property type="entry name" value="ANK_REP_REGION"/>
    <property type="match status" value="3"/>
</dbReference>